<gene>
    <name evidence="1" type="ORF">SNE40_001558</name>
</gene>
<accession>A0AAN8KET4</accession>
<dbReference type="EMBL" id="JAZGQO010000001">
    <property type="protein sequence ID" value="KAK6196309.1"/>
    <property type="molecule type" value="Genomic_DNA"/>
</dbReference>
<sequence length="203" mass="23879">MRMNYDVEGYLHLSDDVLLNVWSMHNLPTDKVWFQQSMRVANLSQSTVPDIWIDPTWWPWESSKGRVSINKAIQHLRKLGEPDDTSQVFLNQLALNSGSHNAVFYEVSDIFYIPSRLSKQFQFLVNIFDGYDVYLEITVPTIINGLDKQDNIVRLHGSYLWYEDRVLYKDTFNYSDVFLRPVKLGPCLLQDECKRFLCNKYLP</sequence>
<organism evidence="1 2">
    <name type="scientific">Patella caerulea</name>
    <name type="common">Rayed Mediterranean limpet</name>
    <dbReference type="NCBI Taxonomy" id="87958"/>
    <lineage>
        <taxon>Eukaryota</taxon>
        <taxon>Metazoa</taxon>
        <taxon>Spiralia</taxon>
        <taxon>Lophotrochozoa</taxon>
        <taxon>Mollusca</taxon>
        <taxon>Gastropoda</taxon>
        <taxon>Patellogastropoda</taxon>
        <taxon>Patelloidea</taxon>
        <taxon>Patellidae</taxon>
        <taxon>Patella</taxon>
    </lineage>
</organism>
<reference evidence="1 2" key="1">
    <citation type="submission" date="2024-01" db="EMBL/GenBank/DDBJ databases">
        <title>The genome of the rayed Mediterranean limpet Patella caerulea (Linnaeus, 1758).</title>
        <authorList>
            <person name="Anh-Thu Weber A."/>
            <person name="Halstead-Nussloch G."/>
        </authorList>
    </citation>
    <scope>NUCLEOTIDE SEQUENCE [LARGE SCALE GENOMIC DNA]</scope>
    <source>
        <strain evidence="1">AATW-2023a</strain>
        <tissue evidence="1">Whole specimen</tissue>
    </source>
</reference>
<dbReference type="AlphaFoldDB" id="A0AAN8KET4"/>
<name>A0AAN8KET4_PATCE</name>
<dbReference type="InterPro" id="IPR005049">
    <property type="entry name" value="STL-like"/>
</dbReference>
<proteinExistence type="predicted"/>
<dbReference type="PANTHER" id="PTHR31362:SF0">
    <property type="entry name" value="EXOSTOSIN DOMAIN-CONTAINING PROTEIN-RELATED"/>
    <property type="match status" value="1"/>
</dbReference>
<evidence type="ECO:0000313" key="1">
    <source>
        <dbReference type="EMBL" id="KAK6196309.1"/>
    </source>
</evidence>
<dbReference type="PANTHER" id="PTHR31362">
    <property type="entry name" value="GLYCOSYLTRANSFERASE STELLO1-RELATED"/>
    <property type="match status" value="1"/>
</dbReference>
<comment type="caution">
    <text evidence="1">The sequence shown here is derived from an EMBL/GenBank/DDBJ whole genome shotgun (WGS) entry which is preliminary data.</text>
</comment>
<protein>
    <submittedName>
        <fullName evidence="1">Uncharacterized protein</fullName>
    </submittedName>
</protein>
<evidence type="ECO:0000313" key="2">
    <source>
        <dbReference type="Proteomes" id="UP001347796"/>
    </source>
</evidence>
<keyword evidence="2" id="KW-1185">Reference proteome</keyword>
<dbReference type="Proteomes" id="UP001347796">
    <property type="component" value="Unassembled WGS sequence"/>
</dbReference>